<keyword evidence="2" id="KW-0805">Transcription regulation</keyword>
<dbReference type="Proteomes" id="UP000287651">
    <property type="component" value="Unassembled WGS sequence"/>
</dbReference>
<dbReference type="GO" id="GO:0006353">
    <property type="term" value="P:DNA-templated transcription termination"/>
    <property type="evidence" value="ECO:0007669"/>
    <property type="project" value="UniProtKB-KW"/>
</dbReference>
<dbReference type="Gene3D" id="1.25.70.10">
    <property type="entry name" value="Transcription termination factor 3, mitochondrial"/>
    <property type="match status" value="2"/>
</dbReference>
<sequence>FSTAKDQSSDHKSNFIVVDPLQSCEVTSEKAAKTARCRTCHTKSSSLSIEFFKQSGWSDEQVMKLMRRKPWFLRASVETVLKPKMRCLQDMGFSDSEIVQLVSSCPGLLHFRDIQARINFWRSLLGSNERLIKASRRQMESTWLLQRTRIDCECFLETKCKPIACFSTAKDQSSDHKSNFIVVDPLQSCELTSEKAAKTSECRTCDTKSSSLSIEFFKQSGWSDAQVMKLMQRRPTLLRASVETVLKPRMRCLQDMGFSDTEIVKLVLSSPGLLYFRDIQARINFWRSLLGSNERLIKACRRQTFLLTCSLSQKIEPNISVLRECGISQQCITELVVRELRLICRSNKYLKESIKHVEDLGVSRDCKIFPRALRSVMISSKSTFDATFETLMSFGWSQPDCVAAFRGYPTIWNFSKKNLCDKMSFLMEEAGCELTYISCRPVLLTHSLEKRLRPRYEVVNFLQQNKLLDKEHGLLSVVKLSEEKFGKKFLFLLREEKFIAQYDSYVAAVQGKHPPGCCGELGLQVLP</sequence>
<name>A0A426WVT1_ENSVE</name>
<protein>
    <submittedName>
        <fullName evidence="4">Uncharacterized protein</fullName>
    </submittedName>
</protein>
<accession>A0A426WVT1</accession>
<dbReference type="EMBL" id="AMZH03040668">
    <property type="protein sequence ID" value="RRT31377.1"/>
    <property type="molecule type" value="Genomic_DNA"/>
</dbReference>
<keyword evidence="2" id="KW-0806">Transcription termination</keyword>
<dbReference type="FunFam" id="1.25.70.10:FF:000001">
    <property type="entry name" value="Mitochondrial transcription termination factor-like"/>
    <property type="match status" value="1"/>
</dbReference>
<feature type="non-terminal residue" evidence="4">
    <location>
        <position position="1"/>
    </location>
</feature>
<keyword evidence="2" id="KW-0804">Transcription</keyword>
<dbReference type="Pfam" id="PF02536">
    <property type="entry name" value="mTERF"/>
    <property type="match status" value="2"/>
</dbReference>
<keyword evidence="3" id="KW-0809">Transit peptide</keyword>
<evidence type="ECO:0000313" key="5">
    <source>
        <dbReference type="Proteomes" id="UP000287651"/>
    </source>
</evidence>
<dbReference type="InterPro" id="IPR038538">
    <property type="entry name" value="MTERF_sf"/>
</dbReference>
<dbReference type="InterPro" id="IPR003690">
    <property type="entry name" value="MTERF"/>
</dbReference>
<dbReference type="PANTHER" id="PTHR13068:SF236">
    <property type="entry name" value="OS02G0749800 PROTEIN"/>
    <property type="match status" value="1"/>
</dbReference>
<proteinExistence type="inferred from homology"/>
<organism evidence="4 5">
    <name type="scientific">Ensete ventricosum</name>
    <name type="common">Abyssinian banana</name>
    <name type="synonym">Musa ensete</name>
    <dbReference type="NCBI Taxonomy" id="4639"/>
    <lineage>
        <taxon>Eukaryota</taxon>
        <taxon>Viridiplantae</taxon>
        <taxon>Streptophyta</taxon>
        <taxon>Embryophyta</taxon>
        <taxon>Tracheophyta</taxon>
        <taxon>Spermatophyta</taxon>
        <taxon>Magnoliopsida</taxon>
        <taxon>Liliopsida</taxon>
        <taxon>Zingiberales</taxon>
        <taxon>Musaceae</taxon>
        <taxon>Ensete</taxon>
    </lineage>
</organism>
<evidence type="ECO:0000256" key="2">
    <source>
        <dbReference type="ARBA" id="ARBA00022472"/>
    </source>
</evidence>
<dbReference type="AlphaFoldDB" id="A0A426WVT1"/>
<dbReference type="SMART" id="SM00733">
    <property type="entry name" value="Mterf"/>
    <property type="match status" value="9"/>
</dbReference>
<evidence type="ECO:0000313" key="4">
    <source>
        <dbReference type="EMBL" id="RRT31377.1"/>
    </source>
</evidence>
<gene>
    <name evidence="4" type="ORF">B296_00057780</name>
</gene>
<evidence type="ECO:0000256" key="1">
    <source>
        <dbReference type="ARBA" id="ARBA00007692"/>
    </source>
</evidence>
<comment type="similarity">
    <text evidence="1">Belongs to the mTERF family.</text>
</comment>
<dbReference type="PANTHER" id="PTHR13068">
    <property type="entry name" value="CGI-12 PROTEIN-RELATED"/>
    <property type="match status" value="1"/>
</dbReference>
<dbReference type="GO" id="GO:0003676">
    <property type="term" value="F:nucleic acid binding"/>
    <property type="evidence" value="ECO:0007669"/>
    <property type="project" value="InterPro"/>
</dbReference>
<reference evidence="4 5" key="1">
    <citation type="journal article" date="2014" name="Agronomy (Basel)">
        <title>A Draft Genome Sequence for Ensete ventricosum, the Drought-Tolerant Tree Against Hunger.</title>
        <authorList>
            <person name="Harrison J."/>
            <person name="Moore K.A."/>
            <person name="Paszkiewicz K."/>
            <person name="Jones T."/>
            <person name="Grant M."/>
            <person name="Ambacheew D."/>
            <person name="Muzemil S."/>
            <person name="Studholme D.J."/>
        </authorList>
    </citation>
    <scope>NUCLEOTIDE SEQUENCE [LARGE SCALE GENOMIC DNA]</scope>
</reference>
<evidence type="ECO:0000256" key="3">
    <source>
        <dbReference type="ARBA" id="ARBA00022946"/>
    </source>
</evidence>
<comment type="caution">
    <text evidence="4">The sequence shown here is derived from an EMBL/GenBank/DDBJ whole genome shotgun (WGS) entry which is preliminary data.</text>
</comment>